<gene>
    <name evidence="2" type="ORF">BaRGS_00025763</name>
</gene>
<evidence type="ECO:0000313" key="3">
    <source>
        <dbReference type="Proteomes" id="UP001519460"/>
    </source>
</evidence>
<reference evidence="2 3" key="1">
    <citation type="journal article" date="2023" name="Sci. Data">
        <title>Genome assembly of the Korean intertidal mud-creeper Batillaria attramentaria.</title>
        <authorList>
            <person name="Patra A.K."/>
            <person name="Ho P.T."/>
            <person name="Jun S."/>
            <person name="Lee S.J."/>
            <person name="Kim Y."/>
            <person name="Won Y.J."/>
        </authorList>
    </citation>
    <scope>NUCLEOTIDE SEQUENCE [LARGE SCALE GENOMIC DNA]</scope>
    <source>
        <strain evidence="2">Wonlab-2016</strain>
    </source>
</reference>
<keyword evidence="3" id="KW-1185">Reference proteome</keyword>
<accession>A0ABD0K7P8</accession>
<dbReference type="PANTHER" id="PTHR46534">
    <property type="entry name" value="IGGFC_BINDING DOMAIN-CONTAINING PROTEIN"/>
    <property type="match status" value="1"/>
</dbReference>
<dbReference type="Pfam" id="PF17517">
    <property type="entry name" value="IgGFc_binding"/>
    <property type="match status" value="1"/>
</dbReference>
<dbReference type="Proteomes" id="UP001519460">
    <property type="component" value="Unassembled WGS sequence"/>
</dbReference>
<protein>
    <recommendedName>
        <fullName evidence="1">IgGFc-binding protein N-terminal domain-containing protein</fullName>
    </recommendedName>
</protein>
<comment type="caution">
    <text evidence="2">The sequence shown here is derived from an EMBL/GenBank/DDBJ whole genome shotgun (WGS) entry which is preliminary data.</text>
</comment>
<dbReference type="InterPro" id="IPR035234">
    <property type="entry name" value="IgGFc-bd_N"/>
</dbReference>
<feature type="domain" description="IgGFc-binding protein N-terminal" evidence="1">
    <location>
        <begin position="108"/>
        <end position="394"/>
    </location>
</feature>
<dbReference type="EMBL" id="JACVVK020000235">
    <property type="protein sequence ID" value="KAK7482986.1"/>
    <property type="molecule type" value="Genomic_DNA"/>
</dbReference>
<organism evidence="2 3">
    <name type="scientific">Batillaria attramentaria</name>
    <dbReference type="NCBI Taxonomy" id="370345"/>
    <lineage>
        <taxon>Eukaryota</taxon>
        <taxon>Metazoa</taxon>
        <taxon>Spiralia</taxon>
        <taxon>Lophotrochozoa</taxon>
        <taxon>Mollusca</taxon>
        <taxon>Gastropoda</taxon>
        <taxon>Caenogastropoda</taxon>
        <taxon>Sorbeoconcha</taxon>
        <taxon>Cerithioidea</taxon>
        <taxon>Batillariidae</taxon>
        <taxon>Batillaria</taxon>
    </lineage>
</organism>
<sequence length="539" mass="58234">MFLLPGGTAGDSFVLAFPQSIFPRNMTSKIFIVPQGASSVDVTITTLPTAPDVINTLLTAQPGDVTTFTPKYTLETPVGTVVADVGLRILTSSPVVINVEDAGPSNTDAFPVMPTSLLGTEYFAVGFSKTYGLSASFILLVASQDETEVTVALNKLQNGDTVTLNDVTYDRHDVITVRLNALQVLQVQAMSDLTGTKVTASKPVAAFSGQNRTYIYGLPGTGLCWSHMSDQLPPRTHWGRSFALITSPRQEAGDYYRFVAGWANTNIVLRTSPETAVHLTRAGDFFEYVLENGTFVYAESDKPVMVVWITPSFAGEAPGGDPSLGILAPLEQAESSYVFVSDAAGNYKQFVAVTVKGAEKGGVQLNSDYLLSYNVAWSPVPETDLVVGIVELQDLDQRQVLTLSHVTGHVFGAHVSVRTRCEARSMPLTYGRPMEINQTAHKTPELIPAQDVPMRLSKSPAKASEIYGNKIVDVRKTAENVNYFVTRVHSACAVMCVRHATCWGYNYAPYTTTGNNCELLSGTGLGMVPADGWLYLSIL</sequence>
<evidence type="ECO:0000259" key="1">
    <source>
        <dbReference type="Pfam" id="PF17517"/>
    </source>
</evidence>
<proteinExistence type="predicted"/>
<dbReference type="AlphaFoldDB" id="A0ABD0K7P8"/>
<dbReference type="PANTHER" id="PTHR46534:SF1">
    <property type="entry name" value="IGGFC-BINDING PROTEIN N-TERMINAL DOMAIN-CONTAINING PROTEIN"/>
    <property type="match status" value="1"/>
</dbReference>
<name>A0ABD0K7P8_9CAEN</name>
<evidence type="ECO:0000313" key="2">
    <source>
        <dbReference type="EMBL" id="KAK7482986.1"/>
    </source>
</evidence>